<dbReference type="GO" id="GO:0008483">
    <property type="term" value="F:transaminase activity"/>
    <property type="evidence" value="ECO:0007669"/>
    <property type="project" value="UniProtKB-KW"/>
</dbReference>
<sequence length="388" mass="41286">MPAHGPSQPDTEGPRPGSVTLPLHTLHHSLSDPSLESMNVLNEASRQYPDAISFAAGRPYEELFDIAQVHRHLEEFCRYLEADRGWHPAQARRAIFQYGRTKGIVHNLVAATLAQDERMRVDPEVIVMTIGCQEGLFLVARALRTDARGVALAVAPTYVGFAGAARLAELPVLPLRAGPESIGLDDLVRTVRRARKVGLRPRACYLVPDLANPLGIGLSVLTRRALLAAAAECDLLILDDNPFGLFSLLSERPPTLKALDSERRVIHLGSFAQTAFPGARVGYVIADQALSADGGAGLLADRPAAIKSMITVNISSPTGQIETALTCRTAQYAPAAELPGRLRGTLTTMAGDPDRPLSALTRFPEPGSRTGAPGTTAPPGNGTWGGAG</sequence>
<feature type="compositionally biased region" description="Low complexity" evidence="5">
    <location>
        <begin position="366"/>
        <end position="381"/>
    </location>
</feature>
<dbReference type="Proteomes" id="UP000746503">
    <property type="component" value="Unassembled WGS sequence"/>
</dbReference>
<dbReference type="PANTHER" id="PTHR42790">
    <property type="entry name" value="AMINOTRANSFERASE"/>
    <property type="match status" value="1"/>
</dbReference>
<feature type="region of interest" description="Disordered" evidence="5">
    <location>
        <begin position="1"/>
        <end position="20"/>
    </location>
</feature>
<dbReference type="InterPro" id="IPR004839">
    <property type="entry name" value="Aminotransferase_I/II_large"/>
</dbReference>
<accession>A0ABX1AEX2</accession>
<comment type="caution">
    <text evidence="7">The sequence shown here is derived from an EMBL/GenBank/DDBJ whole genome shotgun (WGS) entry which is preliminary data.</text>
</comment>
<dbReference type="InterPro" id="IPR050859">
    <property type="entry name" value="Class-I_PLP-dep_aminotransf"/>
</dbReference>
<reference evidence="7 8" key="1">
    <citation type="submission" date="2020-03" db="EMBL/GenBank/DDBJ databases">
        <title>Draft genome of Streptomyces sp. ventii, isolated from the Axial Seamount in the Pacific Ocean, and resequencing of the two type strains Streptomyces lonarensis strain NCL 716 and Streptomyces bohaiensis strain 11A07.</title>
        <authorList>
            <person name="Loughran R.M."/>
            <person name="Pfannmuller K.M."/>
            <person name="Wasson B.J."/>
            <person name="Deadmond M.C."/>
            <person name="Paddock B.E."/>
            <person name="Koyack M.J."/>
            <person name="Gallegos D.A."/>
            <person name="Mitchell E.A."/>
            <person name="Ushijima B."/>
            <person name="Saw J.H."/>
            <person name="Mcphail K.L."/>
            <person name="Videau P."/>
        </authorList>
    </citation>
    <scope>NUCLEOTIDE SEQUENCE [LARGE SCALE GENOMIC DNA]</scope>
    <source>
        <strain evidence="8">5675061</strain>
    </source>
</reference>
<gene>
    <name evidence="7" type="ORF">HCJ92_00135</name>
</gene>
<dbReference type="EMBL" id="JAAVJB010000001">
    <property type="protein sequence ID" value="NJP64735.1"/>
    <property type="molecule type" value="Genomic_DNA"/>
</dbReference>
<dbReference type="Pfam" id="PF00155">
    <property type="entry name" value="Aminotran_1_2"/>
    <property type="match status" value="1"/>
</dbReference>
<evidence type="ECO:0000256" key="5">
    <source>
        <dbReference type="SAM" id="MobiDB-lite"/>
    </source>
</evidence>
<evidence type="ECO:0000256" key="4">
    <source>
        <dbReference type="ARBA" id="ARBA00022898"/>
    </source>
</evidence>
<dbReference type="CDD" id="cd00609">
    <property type="entry name" value="AAT_like"/>
    <property type="match status" value="1"/>
</dbReference>
<keyword evidence="2 7" id="KW-0032">Aminotransferase</keyword>
<evidence type="ECO:0000313" key="7">
    <source>
        <dbReference type="EMBL" id="NJP64735.1"/>
    </source>
</evidence>
<keyword evidence="8" id="KW-1185">Reference proteome</keyword>
<evidence type="ECO:0000259" key="6">
    <source>
        <dbReference type="Pfam" id="PF00155"/>
    </source>
</evidence>
<dbReference type="InterPro" id="IPR015424">
    <property type="entry name" value="PyrdxlP-dep_Trfase"/>
</dbReference>
<evidence type="ECO:0000256" key="1">
    <source>
        <dbReference type="ARBA" id="ARBA00001933"/>
    </source>
</evidence>
<name>A0ABX1AEX2_9ACTN</name>
<dbReference type="InterPro" id="IPR015421">
    <property type="entry name" value="PyrdxlP-dep_Trfase_major"/>
</dbReference>
<keyword evidence="3" id="KW-0808">Transferase</keyword>
<keyword evidence="4" id="KW-0663">Pyridoxal phosphate</keyword>
<evidence type="ECO:0000313" key="8">
    <source>
        <dbReference type="Proteomes" id="UP000746503"/>
    </source>
</evidence>
<evidence type="ECO:0000256" key="2">
    <source>
        <dbReference type="ARBA" id="ARBA00022576"/>
    </source>
</evidence>
<dbReference type="SUPFAM" id="SSF53383">
    <property type="entry name" value="PLP-dependent transferases"/>
    <property type="match status" value="1"/>
</dbReference>
<dbReference type="PANTHER" id="PTHR42790:SF19">
    <property type="entry name" value="KYNURENINE_ALPHA-AMINOADIPATE AMINOTRANSFERASE, MITOCHONDRIAL"/>
    <property type="match status" value="1"/>
</dbReference>
<comment type="cofactor">
    <cofactor evidence="1">
        <name>pyridoxal 5'-phosphate</name>
        <dbReference type="ChEBI" id="CHEBI:597326"/>
    </cofactor>
</comment>
<dbReference type="Gene3D" id="3.40.640.10">
    <property type="entry name" value="Type I PLP-dependent aspartate aminotransferase-like (Major domain)"/>
    <property type="match status" value="1"/>
</dbReference>
<feature type="domain" description="Aminotransferase class I/classII large" evidence="6">
    <location>
        <begin position="89"/>
        <end position="324"/>
    </location>
</feature>
<evidence type="ECO:0000256" key="3">
    <source>
        <dbReference type="ARBA" id="ARBA00022679"/>
    </source>
</evidence>
<feature type="region of interest" description="Disordered" evidence="5">
    <location>
        <begin position="363"/>
        <end position="388"/>
    </location>
</feature>
<protein>
    <submittedName>
        <fullName evidence="7">Aminotransferase class I/II-fold pyridoxal phosphate-dependent enzyme</fullName>
    </submittedName>
</protein>
<organism evidence="7 8">
    <name type="scientific">Streptomyces spiramenti</name>
    <dbReference type="NCBI Taxonomy" id="2720606"/>
    <lineage>
        <taxon>Bacteria</taxon>
        <taxon>Bacillati</taxon>
        <taxon>Actinomycetota</taxon>
        <taxon>Actinomycetes</taxon>
        <taxon>Kitasatosporales</taxon>
        <taxon>Streptomycetaceae</taxon>
        <taxon>Streptomyces</taxon>
    </lineage>
</organism>
<proteinExistence type="predicted"/>